<reference evidence="4 5" key="1">
    <citation type="submission" date="2016-02" db="EMBL/GenBank/DDBJ databases">
        <title>Complete genome sequence and transcriptome regulation of the pentose utilising yeast Sugiyamaella lignohabitans.</title>
        <authorList>
            <person name="Bellasio M."/>
            <person name="Peymann A."/>
            <person name="Valli M."/>
            <person name="Sipitzky M."/>
            <person name="Graf A."/>
            <person name="Sauer M."/>
            <person name="Marx H."/>
            <person name="Mattanovich D."/>
        </authorList>
    </citation>
    <scope>NUCLEOTIDE SEQUENCE [LARGE SCALE GENOMIC DNA]</scope>
    <source>
        <strain evidence="4 5">CBS 10342</strain>
    </source>
</reference>
<accession>A0A167FMD4</accession>
<dbReference type="SMART" id="SM00060">
    <property type="entry name" value="FN3"/>
    <property type="match status" value="1"/>
</dbReference>
<dbReference type="FunFam" id="2.60.40.10:FF:000453">
    <property type="entry name" value="Chitin biosynthesis protein CHS5"/>
    <property type="match status" value="1"/>
</dbReference>
<dbReference type="EMBL" id="CP014503">
    <property type="protein sequence ID" value="ANB15478.1"/>
    <property type="molecule type" value="Genomic_DNA"/>
</dbReference>
<organism evidence="4 5">
    <name type="scientific">Sugiyamaella lignohabitans</name>
    <dbReference type="NCBI Taxonomy" id="796027"/>
    <lineage>
        <taxon>Eukaryota</taxon>
        <taxon>Fungi</taxon>
        <taxon>Dikarya</taxon>
        <taxon>Ascomycota</taxon>
        <taxon>Saccharomycotina</taxon>
        <taxon>Dipodascomycetes</taxon>
        <taxon>Dipodascales</taxon>
        <taxon>Trichomonascaceae</taxon>
        <taxon>Sugiyamaella</taxon>
    </lineage>
</organism>
<dbReference type="CDD" id="cd17742">
    <property type="entry name" value="BRCT_CHS5_like"/>
    <property type="match status" value="1"/>
</dbReference>
<name>A0A167FMD4_9ASCO</name>
<dbReference type="GO" id="GO:0000282">
    <property type="term" value="P:cellular bud site selection"/>
    <property type="evidence" value="ECO:0007669"/>
    <property type="project" value="EnsemblFungi"/>
</dbReference>
<evidence type="ECO:0000256" key="1">
    <source>
        <dbReference type="SAM" id="MobiDB-lite"/>
    </source>
</evidence>
<dbReference type="SUPFAM" id="SSF49265">
    <property type="entry name" value="Fibronectin type III"/>
    <property type="match status" value="1"/>
</dbReference>
<dbReference type="GO" id="GO:0030476">
    <property type="term" value="P:ascospore wall assembly"/>
    <property type="evidence" value="ECO:0007669"/>
    <property type="project" value="EnsemblFungi"/>
</dbReference>
<evidence type="ECO:0000259" key="2">
    <source>
        <dbReference type="PROSITE" id="PS50172"/>
    </source>
</evidence>
<dbReference type="GeneID" id="30035092"/>
<feature type="compositionally biased region" description="Acidic residues" evidence="1">
    <location>
        <begin position="495"/>
        <end position="508"/>
    </location>
</feature>
<dbReference type="InterPro" id="IPR013783">
    <property type="entry name" value="Ig-like_fold"/>
</dbReference>
<proteinExistence type="predicted"/>
<dbReference type="GO" id="GO:0000747">
    <property type="term" value="P:conjugation with cellular fusion"/>
    <property type="evidence" value="ECO:0007669"/>
    <property type="project" value="EnsemblFungi"/>
</dbReference>
<dbReference type="Pfam" id="PF00533">
    <property type="entry name" value="BRCT"/>
    <property type="match status" value="1"/>
</dbReference>
<dbReference type="InterPro" id="IPR031673">
    <property type="entry name" value="Chs5_N"/>
</dbReference>
<feature type="domain" description="Fibronectin type-III" evidence="3">
    <location>
        <begin position="78"/>
        <end position="170"/>
    </location>
</feature>
<dbReference type="InterPro" id="IPR036420">
    <property type="entry name" value="BRCT_dom_sf"/>
</dbReference>
<dbReference type="InterPro" id="IPR001357">
    <property type="entry name" value="BRCT_dom"/>
</dbReference>
<dbReference type="CDD" id="cd13945">
    <property type="entry name" value="Chs5_N"/>
    <property type="match status" value="1"/>
</dbReference>
<feature type="compositionally biased region" description="Basic and acidic residues" evidence="1">
    <location>
        <begin position="377"/>
        <end position="398"/>
    </location>
</feature>
<feature type="domain" description="BRCT" evidence="2">
    <location>
        <begin position="164"/>
        <end position="255"/>
    </location>
</feature>
<dbReference type="CDD" id="cd00063">
    <property type="entry name" value="FN3"/>
    <property type="match status" value="1"/>
</dbReference>
<dbReference type="GO" id="GO:0046983">
    <property type="term" value="F:protein dimerization activity"/>
    <property type="evidence" value="ECO:0007669"/>
    <property type="project" value="InterPro"/>
</dbReference>
<dbReference type="SMART" id="SM00292">
    <property type="entry name" value="BRCT"/>
    <property type="match status" value="1"/>
</dbReference>
<keyword evidence="5" id="KW-1185">Reference proteome</keyword>
<feature type="compositionally biased region" description="Basic residues" evidence="1">
    <location>
        <begin position="521"/>
        <end position="536"/>
    </location>
</feature>
<dbReference type="PANTHER" id="PTHR47351">
    <property type="entry name" value="CHITIN BIOSYNTHESIS PROTEIN CHS5"/>
    <property type="match status" value="1"/>
</dbReference>
<evidence type="ECO:0000313" key="5">
    <source>
        <dbReference type="Proteomes" id="UP000189580"/>
    </source>
</evidence>
<evidence type="ECO:0000259" key="3">
    <source>
        <dbReference type="PROSITE" id="PS50853"/>
    </source>
</evidence>
<dbReference type="Pfam" id="PF16893">
    <property type="entry name" value="fn3_2"/>
    <property type="match status" value="1"/>
</dbReference>
<dbReference type="RefSeq" id="XP_018737955.1">
    <property type="nucleotide sequence ID" value="XM_018880103.1"/>
</dbReference>
<dbReference type="InterPro" id="IPR003961">
    <property type="entry name" value="FN3_dom"/>
</dbReference>
<feature type="compositionally biased region" description="Basic and acidic residues" evidence="1">
    <location>
        <begin position="357"/>
        <end position="370"/>
    </location>
</feature>
<dbReference type="Gene3D" id="3.40.50.10190">
    <property type="entry name" value="BRCT domain"/>
    <property type="match status" value="1"/>
</dbReference>
<feature type="compositionally biased region" description="Basic and acidic residues" evidence="1">
    <location>
        <begin position="459"/>
        <end position="481"/>
    </location>
</feature>
<feature type="region of interest" description="Disordered" evidence="1">
    <location>
        <begin position="259"/>
        <end position="550"/>
    </location>
</feature>
<dbReference type="GO" id="GO:0006355">
    <property type="term" value="P:regulation of DNA-templated transcription"/>
    <property type="evidence" value="ECO:0007669"/>
    <property type="project" value="EnsemblFungi"/>
</dbReference>
<dbReference type="PROSITE" id="PS50172">
    <property type="entry name" value="BRCT"/>
    <property type="match status" value="1"/>
</dbReference>
<feature type="compositionally biased region" description="Low complexity" evidence="1">
    <location>
        <begin position="445"/>
        <end position="457"/>
    </location>
</feature>
<dbReference type="AlphaFoldDB" id="A0A167FMD4"/>
<dbReference type="OrthoDB" id="245697at2759"/>
<dbReference type="InterPro" id="IPR031669">
    <property type="entry name" value="Fn3_2"/>
</dbReference>
<dbReference type="PROSITE" id="PS50853">
    <property type="entry name" value="FN3"/>
    <property type="match status" value="1"/>
</dbReference>
<dbReference type="GO" id="GO:0034044">
    <property type="term" value="C:exomer complex"/>
    <property type="evidence" value="ECO:0007669"/>
    <property type="project" value="EnsemblFungi"/>
</dbReference>
<feature type="compositionally biased region" description="Polar residues" evidence="1">
    <location>
        <begin position="483"/>
        <end position="494"/>
    </location>
</feature>
<sequence>MVKVSLTVGKLDASLALLLTEDHHLIEFPTLLLPPDVEAGSIITISCDKDSKLEENDRKVFQTIQEQIVSEFALRKPSPPNLKIKNVTQTSLVLEWDPIDVATADIISLTLYKNGSRFGAIPTPLKRTGTKLSGLAIDSSYTFHLVLKTTAGTFESEKVAVKTHKMTDLSGITVCVGSLDGSEISRADLEETAEKIGAKPLQDSVKLDTTHFICTQPEGAQCKRAQDLNIPVVRPEWLKACESERRLVGVRAYYLNADPKLRPPTFQRSRATSQATIASGPNSPAVNGGTPPASREKTIPEVVQNDRTTTQNSNVPTVHVTAPEDNAESSEAVTKDNLPEDESSAPEPSSSEIPLDEGAHEEEPAAHGTEESTSENVDPKVEDSSPAPVEDHSVNKEAADEEIVASEPSQEVENRQRVETSEEDSTAQVVTEDSTEKEDQKEEASASNASSVEAVNEPSETREEVPDKEQKASAESSHDNDLESTPNETVTSEVAQEDDEDDDDDQEELNANSESVDTSASKKKKNKKKNNKKKNKKKDDAPAPLEDVQL</sequence>
<feature type="compositionally biased region" description="Polar residues" evidence="1">
    <location>
        <begin position="266"/>
        <end position="285"/>
    </location>
</feature>
<feature type="compositionally biased region" description="Polar residues" evidence="1">
    <location>
        <begin position="305"/>
        <end position="316"/>
    </location>
</feature>
<gene>
    <name evidence="4" type="primary">CHS5</name>
    <name evidence="4" type="ORF">AWJ20_3106</name>
</gene>
<dbReference type="Gene3D" id="2.60.40.10">
    <property type="entry name" value="Immunoglobulins"/>
    <property type="match status" value="1"/>
</dbReference>
<feature type="compositionally biased region" description="Polar residues" evidence="1">
    <location>
        <begin position="509"/>
        <end position="519"/>
    </location>
</feature>
<dbReference type="InterPro" id="IPR036116">
    <property type="entry name" value="FN3_sf"/>
</dbReference>
<evidence type="ECO:0000313" key="4">
    <source>
        <dbReference type="EMBL" id="ANB15478.1"/>
    </source>
</evidence>
<protein>
    <submittedName>
        <fullName evidence="4">Chs5p</fullName>
    </submittedName>
</protein>
<dbReference type="InterPro" id="IPR052827">
    <property type="entry name" value="CHS_Export/Cell_Fusion_Reg"/>
</dbReference>
<dbReference type="GO" id="GO:0031267">
    <property type="term" value="F:small GTPase binding"/>
    <property type="evidence" value="ECO:0007669"/>
    <property type="project" value="EnsemblFungi"/>
</dbReference>
<dbReference type="GO" id="GO:0006032">
    <property type="term" value="P:chitin catabolic process"/>
    <property type="evidence" value="ECO:0007669"/>
    <property type="project" value="EnsemblFungi"/>
</dbReference>
<dbReference type="Pfam" id="PF16892">
    <property type="entry name" value="CHS5_N"/>
    <property type="match status" value="1"/>
</dbReference>
<dbReference type="Gene3D" id="6.20.120.50">
    <property type="match status" value="1"/>
</dbReference>
<dbReference type="Proteomes" id="UP000189580">
    <property type="component" value="Chromosome b"/>
</dbReference>
<dbReference type="KEGG" id="slb:AWJ20_3106"/>
<dbReference type="GO" id="GO:0005802">
    <property type="term" value="C:trans-Golgi network"/>
    <property type="evidence" value="ECO:0007669"/>
    <property type="project" value="TreeGrafter"/>
</dbReference>
<dbReference type="GO" id="GO:0006893">
    <property type="term" value="P:Golgi to plasma membrane transport"/>
    <property type="evidence" value="ECO:0007669"/>
    <property type="project" value="EnsemblFungi"/>
</dbReference>
<dbReference type="PANTHER" id="PTHR47351:SF1">
    <property type="entry name" value="CHITIN BIOSYNTHESIS PROTEIN CHS5"/>
    <property type="match status" value="1"/>
</dbReference>
<dbReference type="SUPFAM" id="SSF52113">
    <property type="entry name" value="BRCT domain"/>
    <property type="match status" value="1"/>
</dbReference>